<feature type="transmembrane region" description="Helical" evidence="2">
    <location>
        <begin position="198"/>
        <end position="223"/>
    </location>
</feature>
<name>B9G742_ORYSJ</name>
<sequence length="293" mass="33296">METFARWRPPPPPAAAGRVSLRPAYGRRSRAATVSPRAFGGGADFDGFVRRAWRGANAGAERLAFEVRQTAQRLDGRFSISRRLAEAARAARARAVEIDAELGIGRRWRSFSVDFSRNWPRYRRELTDFMATPNWESFHFCVREKKYMSCLSEKIYYMPLNSQALSTAMPRTVNWHLHLTGGCHDFGVNTLLGKMTIFFIWFALSGWLFRVFIFGTFVLPFAAPLLLGTFGNRVAIEGTCPACKRRFVGYRNQVIRCMNCQNIVWQPNNRSSGRASSSRSSGPDVIDVEFEEK</sequence>
<dbReference type="AlphaFoldDB" id="B9G742"/>
<organism evidence="3">
    <name type="scientific">Oryza sativa subsp. japonica</name>
    <name type="common">Rice</name>
    <dbReference type="NCBI Taxonomy" id="39947"/>
    <lineage>
        <taxon>Eukaryota</taxon>
        <taxon>Viridiplantae</taxon>
        <taxon>Streptophyta</taxon>
        <taxon>Embryophyta</taxon>
        <taxon>Tracheophyta</taxon>
        <taxon>Spermatophyta</taxon>
        <taxon>Magnoliopsida</taxon>
        <taxon>Liliopsida</taxon>
        <taxon>Poales</taxon>
        <taxon>Poaceae</taxon>
        <taxon>BOP clade</taxon>
        <taxon>Oryzoideae</taxon>
        <taxon>Oryzeae</taxon>
        <taxon>Oryzinae</taxon>
        <taxon>Oryza</taxon>
        <taxon>Oryza sativa</taxon>
    </lineage>
</organism>
<feature type="region of interest" description="Disordered" evidence="1">
    <location>
        <begin position="269"/>
        <end position="293"/>
    </location>
</feature>
<evidence type="ECO:0000256" key="1">
    <source>
        <dbReference type="SAM" id="MobiDB-lite"/>
    </source>
</evidence>
<keyword evidence="2" id="KW-1133">Transmembrane helix</keyword>
<protein>
    <submittedName>
        <fullName evidence="3">Uncharacterized protein</fullName>
    </submittedName>
</protein>
<keyword evidence="2" id="KW-0812">Transmembrane</keyword>
<accession>B9G742</accession>
<proteinExistence type="predicted"/>
<reference evidence="3" key="2">
    <citation type="submission" date="2008-12" db="EMBL/GenBank/DDBJ databases">
        <title>Improved gene annotation of the rice (Oryza sativa) genomes.</title>
        <authorList>
            <person name="Wang J."/>
            <person name="Li R."/>
            <person name="Fan W."/>
            <person name="Huang Q."/>
            <person name="Zhang J."/>
            <person name="Zhou Y."/>
            <person name="Hu Y."/>
            <person name="Zi S."/>
            <person name="Li J."/>
            <person name="Ni P."/>
            <person name="Zheng H."/>
            <person name="Zhang Y."/>
            <person name="Zhao M."/>
            <person name="Hao Q."/>
            <person name="McDermott J."/>
            <person name="Samudrala R."/>
            <person name="Kristiansen K."/>
            <person name="Wong G.K.-S."/>
        </authorList>
    </citation>
    <scope>NUCLEOTIDE SEQUENCE</scope>
</reference>
<evidence type="ECO:0000313" key="3">
    <source>
        <dbReference type="EMBL" id="EEE51439.1"/>
    </source>
</evidence>
<reference evidence="3" key="1">
    <citation type="journal article" date="2005" name="PLoS Biol.">
        <title>The genomes of Oryza sativa: a history of duplications.</title>
        <authorList>
            <person name="Yu J."/>
            <person name="Wang J."/>
            <person name="Lin W."/>
            <person name="Li S."/>
            <person name="Li H."/>
            <person name="Zhou J."/>
            <person name="Ni P."/>
            <person name="Dong W."/>
            <person name="Hu S."/>
            <person name="Zeng C."/>
            <person name="Zhang J."/>
            <person name="Zhang Y."/>
            <person name="Li R."/>
            <person name="Xu Z."/>
            <person name="Li S."/>
            <person name="Li X."/>
            <person name="Zheng H."/>
            <person name="Cong L."/>
            <person name="Lin L."/>
            <person name="Yin J."/>
            <person name="Geng J."/>
            <person name="Li G."/>
            <person name="Shi J."/>
            <person name="Liu J."/>
            <person name="Lv H."/>
            <person name="Li J."/>
            <person name="Wang J."/>
            <person name="Deng Y."/>
            <person name="Ran L."/>
            <person name="Shi X."/>
            <person name="Wang X."/>
            <person name="Wu Q."/>
            <person name="Li C."/>
            <person name="Ren X."/>
            <person name="Wang J."/>
            <person name="Wang X."/>
            <person name="Li D."/>
            <person name="Liu D."/>
            <person name="Zhang X."/>
            <person name="Ji Z."/>
            <person name="Zhao W."/>
            <person name="Sun Y."/>
            <person name="Zhang Z."/>
            <person name="Bao J."/>
            <person name="Han Y."/>
            <person name="Dong L."/>
            <person name="Ji J."/>
            <person name="Chen P."/>
            <person name="Wu S."/>
            <person name="Liu J."/>
            <person name="Xiao Y."/>
            <person name="Bu D."/>
            <person name="Tan J."/>
            <person name="Yang L."/>
            <person name="Ye C."/>
            <person name="Zhang J."/>
            <person name="Xu J."/>
            <person name="Zhou Y."/>
            <person name="Yu Y."/>
            <person name="Zhang B."/>
            <person name="Zhuang S."/>
            <person name="Wei H."/>
            <person name="Liu B."/>
            <person name="Lei M."/>
            <person name="Yu H."/>
            <person name="Li Y."/>
            <person name="Xu H."/>
            <person name="Wei S."/>
            <person name="He X."/>
            <person name="Fang L."/>
            <person name="Zhang Z."/>
            <person name="Zhang Y."/>
            <person name="Huang X."/>
            <person name="Su Z."/>
            <person name="Tong W."/>
            <person name="Li J."/>
            <person name="Tong Z."/>
            <person name="Li S."/>
            <person name="Ye J."/>
            <person name="Wang L."/>
            <person name="Fang L."/>
            <person name="Lei T."/>
            <person name="Chen C."/>
            <person name="Chen H."/>
            <person name="Xu Z."/>
            <person name="Li H."/>
            <person name="Huang H."/>
            <person name="Zhang F."/>
            <person name="Xu H."/>
            <person name="Li N."/>
            <person name="Zhao C."/>
            <person name="Li S."/>
            <person name="Dong L."/>
            <person name="Huang Y."/>
            <person name="Li L."/>
            <person name="Xi Y."/>
            <person name="Qi Q."/>
            <person name="Li W."/>
            <person name="Zhang B."/>
            <person name="Hu W."/>
            <person name="Zhang Y."/>
            <person name="Tian X."/>
            <person name="Jiao Y."/>
            <person name="Liang X."/>
            <person name="Jin J."/>
            <person name="Gao L."/>
            <person name="Zheng W."/>
            <person name="Hao B."/>
            <person name="Liu S."/>
            <person name="Wang W."/>
            <person name="Yuan L."/>
            <person name="Cao M."/>
            <person name="McDermott J."/>
            <person name="Samudrala R."/>
            <person name="Wang J."/>
            <person name="Wong G.K."/>
            <person name="Yang H."/>
        </authorList>
    </citation>
    <scope>NUCLEOTIDE SEQUENCE [LARGE SCALE GENOMIC DNA]</scope>
</reference>
<gene>
    <name evidence="3" type="ORF">OsJ_32525</name>
</gene>
<dbReference type="Proteomes" id="UP000007752">
    <property type="component" value="Chromosome 10"/>
</dbReference>
<dbReference type="HOGENOM" id="CLU_2067472_0_0_1"/>
<feature type="compositionally biased region" description="Low complexity" evidence="1">
    <location>
        <begin position="270"/>
        <end position="282"/>
    </location>
</feature>
<dbReference type="EMBL" id="CM000147">
    <property type="protein sequence ID" value="EEE51439.1"/>
    <property type="molecule type" value="Genomic_DNA"/>
</dbReference>
<evidence type="ECO:0000256" key="2">
    <source>
        <dbReference type="SAM" id="Phobius"/>
    </source>
</evidence>
<keyword evidence="2" id="KW-0472">Membrane</keyword>
<dbReference type="PANTHER" id="PTHR36356">
    <property type="entry name" value="EXPRESSED PROTEIN"/>
    <property type="match status" value="1"/>
</dbReference>
<dbReference type="PANTHER" id="PTHR36356:SF1">
    <property type="entry name" value="EXPRESSED PROTEIN"/>
    <property type="match status" value="1"/>
</dbReference>